<dbReference type="STRING" id="1173022.Cri9333_0482"/>
<dbReference type="OrthoDB" id="490444at2"/>
<dbReference type="eggNOG" id="COG2335">
    <property type="taxonomic scope" value="Bacteria"/>
</dbReference>
<keyword evidence="2" id="KW-1185">Reference proteome</keyword>
<protein>
    <submittedName>
        <fullName evidence="1">Uncharacterized protein</fullName>
    </submittedName>
</protein>
<gene>
    <name evidence="1" type="ORF">Cri9333_0482</name>
</gene>
<proteinExistence type="predicted"/>
<evidence type="ECO:0000313" key="1">
    <source>
        <dbReference type="EMBL" id="AFZ11446.1"/>
    </source>
</evidence>
<accession>K9VU07</accession>
<dbReference type="HOGENOM" id="CLU_101369_3_0_3"/>
<dbReference type="AlphaFoldDB" id="K9VU07"/>
<dbReference type="Proteomes" id="UP000010472">
    <property type="component" value="Chromosome"/>
</dbReference>
<dbReference type="KEGG" id="cep:Cri9333_0482"/>
<sequence length="170" mass="19289">MLTLGASATLSQTESNEVKFFCSQMFDNAPNENIPATIAWIPERQGHIRLIAWKSDFFYKWNRQERCQAVSEKFQNASQQGRLNYLTYGEVDNYQVICAVANQGEKCKRENMLFTIKPQDYPDRVLTSLIGVVQGNSGEPIYQSTGQQVYVSVNELFRQSKIVSQASGSK</sequence>
<organism evidence="1 2">
    <name type="scientific">Crinalium epipsammum PCC 9333</name>
    <dbReference type="NCBI Taxonomy" id="1173022"/>
    <lineage>
        <taxon>Bacteria</taxon>
        <taxon>Bacillati</taxon>
        <taxon>Cyanobacteriota</taxon>
        <taxon>Cyanophyceae</taxon>
        <taxon>Gomontiellales</taxon>
        <taxon>Gomontiellaceae</taxon>
        <taxon>Crinalium</taxon>
    </lineage>
</organism>
<evidence type="ECO:0000313" key="2">
    <source>
        <dbReference type="Proteomes" id="UP000010472"/>
    </source>
</evidence>
<dbReference type="Pfam" id="PF14218">
    <property type="entry name" value="COP23"/>
    <property type="match status" value="1"/>
</dbReference>
<reference evidence="1 2" key="1">
    <citation type="submission" date="2012-06" db="EMBL/GenBank/DDBJ databases">
        <title>Finished chromosome of genome of Crinalium epipsammum PCC 9333.</title>
        <authorList>
            <consortium name="US DOE Joint Genome Institute"/>
            <person name="Gugger M."/>
            <person name="Coursin T."/>
            <person name="Rippka R."/>
            <person name="Tandeau De Marsac N."/>
            <person name="Huntemann M."/>
            <person name="Wei C.-L."/>
            <person name="Han J."/>
            <person name="Detter J.C."/>
            <person name="Han C."/>
            <person name="Tapia R."/>
            <person name="Davenport K."/>
            <person name="Daligault H."/>
            <person name="Erkkila T."/>
            <person name="Gu W."/>
            <person name="Munk A.C.C."/>
            <person name="Teshima H."/>
            <person name="Xu Y."/>
            <person name="Chain P."/>
            <person name="Chen A."/>
            <person name="Krypides N."/>
            <person name="Mavromatis K."/>
            <person name="Markowitz V."/>
            <person name="Szeto E."/>
            <person name="Ivanova N."/>
            <person name="Mikhailova N."/>
            <person name="Ovchinnikova G."/>
            <person name="Pagani I."/>
            <person name="Pati A."/>
            <person name="Goodwin L."/>
            <person name="Peters L."/>
            <person name="Pitluck S."/>
            <person name="Woyke T."/>
            <person name="Kerfeld C."/>
        </authorList>
    </citation>
    <scope>NUCLEOTIDE SEQUENCE [LARGE SCALE GENOMIC DNA]</scope>
    <source>
        <strain evidence="1 2">PCC 9333</strain>
    </source>
</reference>
<dbReference type="InterPro" id="IPR025478">
    <property type="entry name" value="COP23"/>
</dbReference>
<name>K9VU07_9CYAN</name>
<dbReference type="EMBL" id="CP003620">
    <property type="protein sequence ID" value="AFZ11446.1"/>
    <property type="molecule type" value="Genomic_DNA"/>
</dbReference>